<reference evidence="1 2" key="1">
    <citation type="submission" date="2014-07" db="EMBL/GenBank/DDBJ databases">
        <title>Methanogenic archaea and the global carbon cycle.</title>
        <authorList>
            <person name="Henriksen J.R."/>
            <person name="Luke J."/>
            <person name="Reinhart S."/>
            <person name="Benedict M.N."/>
            <person name="Youngblut N.D."/>
            <person name="Metcalf M.E."/>
            <person name="Whitaker R.J."/>
            <person name="Metcalf W.W."/>
        </authorList>
    </citation>
    <scope>NUCLEOTIDE SEQUENCE [LARGE SCALE GENOMIC DNA]</scope>
    <source>
        <strain evidence="1 2">HB-1</strain>
    </source>
</reference>
<accession>A0A0E3SEM5</accession>
<sequence length="116" mass="12700">MSENEEHGTIVLEIPVGKKVDSEESTDGLCNCEVCKAWRDEENMIEGTFKIPKAAFDAVQKTIPVIKEDNKHLRNSSDSVVLGYALGVGAKNEVGNHIHKTVMEKLGKAISEAFSN</sequence>
<dbReference type="STRING" id="1434110.MSHOH_1480"/>
<dbReference type="AlphaFoldDB" id="A0A0E3SEM5"/>
<gene>
    <name evidence="1" type="ORF">MSHOH_1480</name>
</gene>
<dbReference type="HOGENOM" id="CLU_2091311_0_0_2"/>
<dbReference type="GeneID" id="24830683"/>
<evidence type="ECO:0000313" key="2">
    <source>
        <dbReference type="Proteomes" id="UP000033101"/>
    </source>
</evidence>
<evidence type="ECO:0000313" key="1">
    <source>
        <dbReference type="EMBL" id="AKB77963.1"/>
    </source>
</evidence>
<name>A0A0E3SEM5_9EURY</name>
<organism evidence="1 2">
    <name type="scientific">Methanosarcina horonobensis HB-1 = JCM 15518</name>
    <dbReference type="NCBI Taxonomy" id="1434110"/>
    <lineage>
        <taxon>Archaea</taxon>
        <taxon>Methanobacteriati</taxon>
        <taxon>Methanobacteriota</taxon>
        <taxon>Stenosarchaea group</taxon>
        <taxon>Methanomicrobia</taxon>
        <taxon>Methanosarcinales</taxon>
        <taxon>Methanosarcinaceae</taxon>
        <taxon>Methanosarcina</taxon>
    </lineage>
</organism>
<protein>
    <submittedName>
        <fullName evidence="1">Uncharacterized protein</fullName>
    </submittedName>
</protein>
<dbReference type="RefSeq" id="WP_048138718.1">
    <property type="nucleotide sequence ID" value="NZ_BBCW01000013.1"/>
</dbReference>
<dbReference type="KEGG" id="mhor:MSHOH_1480"/>
<keyword evidence="2" id="KW-1185">Reference proteome</keyword>
<dbReference type="Proteomes" id="UP000033101">
    <property type="component" value="Chromosome"/>
</dbReference>
<proteinExistence type="predicted"/>
<dbReference type="PATRIC" id="fig|1434110.4.peg.1845"/>
<dbReference type="EMBL" id="CP009516">
    <property type="protein sequence ID" value="AKB77963.1"/>
    <property type="molecule type" value="Genomic_DNA"/>
</dbReference>